<organism evidence="1 2">
    <name type="scientific">Photinus pyralis</name>
    <name type="common">Common eastern firefly</name>
    <name type="synonym">Lampyris pyralis</name>
    <dbReference type="NCBI Taxonomy" id="7054"/>
    <lineage>
        <taxon>Eukaryota</taxon>
        <taxon>Metazoa</taxon>
        <taxon>Ecdysozoa</taxon>
        <taxon>Arthropoda</taxon>
        <taxon>Hexapoda</taxon>
        <taxon>Insecta</taxon>
        <taxon>Pterygota</taxon>
        <taxon>Neoptera</taxon>
        <taxon>Endopterygota</taxon>
        <taxon>Coleoptera</taxon>
        <taxon>Polyphaga</taxon>
        <taxon>Elateriformia</taxon>
        <taxon>Elateroidea</taxon>
        <taxon>Lampyridae</taxon>
        <taxon>Lampyrinae</taxon>
        <taxon>Photinus</taxon>
    </lineage>
</organism>
<dbReference type="GO" id="GO:0016020">
    <property type="term" value="C:membrane"/>
    <property type="evidence" value="ECO:0007669"/>
    <property type="project" value="GOC"/>
</dbReference>
<accession>A0A5N4A8V0</accession>
<evidence type="ECO:0000313" key="1">
    <source>
        <dbReference type="EMBL" id="KAB0793678.1"/>
    </source>
</evidence>
<name>A0A5N4A8V0_PHOPY</name>
<dbReference type="InterPro" id="IPR051981">
    <property type="entry name" value="Glycosyltransf_32"/>
</dbReference>
<dbReference type="GO" id="GO:0006688">
    <property type="term" value="P:glycosphingolipid biosynthetic process"/>
    <property type="evidence" value="ECO:0007669"/>
    <property type="project" value="TreeGrafter"/>
</dbReference>
<reference evidence="1 2" key="1">
    <citation type="journal article" date="2018" name="Elife">
        <title>Firefly genomes illuminate parallel origins of bioluminescence in beetles.</title>
        <authorList>
            <person name="Fallon T.R."/>
            <person name="Lower S.E."/>
            <person name="Chang C.H."/>
            <person name="Bessho-Uehara M."/>
            <person name="Martin G.J."/>
            <person name="Bewick A.J."/>
            <person name="Behringer M."/>
            <person name="Debat H.J."/>
            <person name="Wong I."/>
            <person name="Day J.C."/>
            <person name="Suvorov A."/>
            <person name="Silva C.J."/>
            <person name="Stanger-Hall K.F."/>
            <person name="Hall D.W."/>
            <person name="Schmitz R.J."/>
            <person name="Nelson D.R."/>
            <person name="Lewis S.M."/>
            <person name="Shigenobu S."/>
            <person name="Bybee S.M."/>
            <person name="Larracuente A.M."/>
            <person name="Oba Y."/>
            <person name="Weng J.K."/>
        </authorList>
    </citation>
    <scope>NUCLEOTIDE SEQUENCE [LARGE SCALE GENOMIC DNA]</scope>
    <source>
        <strain evidence="1">1611_PpyrPB1</strain>
        <tissue evidence="1">Whole body</tissue>
    </source>
</reference>
<sequence length="300" mass="33543">MITMSAITRRKVLFTVLLLILILSLSYVIFNANLSQRDPLGQKGSRPLSPEEIAFINKLLVSDSDETIPLKNLTRDTYNRSAIFFVRDTSSEEFELSCAVESASLRNPTFNVIVLSSDTEINSSDRLVRILQSYENVKMFHVDFGSLTNNNVSTSDVDTRLALLWSHGAIYLNHDIISLKPLRDLPDNFLVNLEDGRISFDAIGWRNRNGTEPELPANGTLPVNRLCVEVQGSLALEQRCGEFKILSFQNFYANTLNGSLVNSTAASYAVKVDGHNRVLLAKLAEKYCPTTFQEMKAKSV</sequence>
<keyword evidence="2" id="KW-1185">Reference proteome</keyword>
<dbReference type="Pfam" id="PF04488">
    <property type="entry name" value="Gly_transf_sug"/>
    <property type="match status" value="1"/>
</dbReference>
<dbReference type="EMBL" id="VVIM01000009">
    <property type="protein sequence ID" value="KAB0793678.1"/>
    <property type="molecule type" value="Genomic_DNA"/>
</dbReference>
<gene>
    <name evidence="1" type="ORF">PPYR_13298</name>
</gene>
<evidence type="ECO:0008006" key="3">
    <source>
        <dbReference type="Google" id="ProtNLM"/>
    </source>
</evidence>
<evidence type="ECO:0000313" key="2">
    <source>
        <dbReference type="Proteomes" id="UP000327044"/>
    </source>
</evidence>
<dbReference type="PANTHER" id="PTHR12042:SF21">
    <property type="entry name" value="ALPHA1,4-GALACTOSYLTRANSFERASE 1-RELATED"/>
    <property type="match status" value="1"/>
</dbReference>
<dbReference type="InParanoid" id="A0A5N4A8V0"/>
<comment type="caution">
    <text evidence="1">The sequence shown here is derived from an EMBL/GenBank/DDBJ whole genome shotgun (WGS) entry which is preliminary data.</text>
</comment>
<proteinExistence type="predicted"/>
<dbReference type="Proteomes" id="UP000327044">
    <property type="component" value="Unassembled WGS sequence"/>
</dbReference>
<protein>
    <recommendedName>
        <fullName evidence="3">Nucleotide-diphospho-sugar transferase domain-containing protein</fullName>
    </recommendedName>
</protein>
<dbReference type="InterPro" id="IPR007577">
    <property type="entry name" value="GlycoTrfase_DXD_sugar-bd_CS"/>
</dbReference>
<dbReference type="AlphaFoldDB" id="A0A5N4A8V0"/>
<dbReference type="PANTHER" id="PTHR12042">
    <property type="entry name" value="LACTOSYLCERAMIDE 4-ALPHA-GALACTOSYLTRANSFERASE ALPHA- 1,4-GALACTOSYLTRANSFERASE"/>
    <property type="match status" value="1"/>
</dbReference>
<dbReference type="GO" id="GO:0016758">
    <property type="term" value="F:hexosyltransferase activity"/>
    <property type="evidence" value="ECO:0007669"/>
    <property type="project" value="TreeGrafter"/>
</dbReference>